<evidence type="ECO:0000313" key="2">
    <source>
        <dbReference type="Proteomes" id="UP000192276"/>
    </source>
</evidence>
<reference evidence="2" key="1">
    <citation type="submission" date="2016-04" db="EMBL/GenBank/DDBJ databases">
        <authorList>
            <person name="Chen L."/>
            <person name="Zhuang W."/>
            <person name="Wang G."/>
        </authorList>
    </citation>
    <scope>NUCLEOTIDE SEQUENCE [LARGE SCALE GENOMIC DNA]</scope>
    <source>
        <strain evidence="2">208</strain>
    </source>
</reference>
<accession>A0A1V9F8G6</accession>
<dbReference type="Proteomes" id="UP000192276">
    <property type="component" value="Unassembled WGS sequence"/>
</dbReference>
<proteinExistence type="predicted"/>
<comment type="caution">
    <text evidence="1">The sequence shown here is derived from an EMBL/GenBank/DDBJ whole genome shotgun (WGS) entry which is preliminary data.</text>
</comment>
<sequence>MRTKNSQRETFIISPPTFINYPMILLRKKNSPPPVAINYNACINSSFHAWALANSINITAS</sequence>
<dbReference type="AlphaFoldDB" id="A0A1V9F8G6"/>
<organism evidence="1 2">
    <name type="scientific">Niastella populi</name>
    <dbReference type="NCBI Taxonomy" id="550983"/>
    <lineage>
        <taxon>Bacteria</taxon>
        <taxon>Pseudomonadati</taxon>
        <taxon>Bacteroidota</taxon>
        <taxon>Chitinophagia</taxon>
        <taxon>Chitinophagales</taxon>
        <taxon>Chitinophagaceae</taxon>
        <taxon>Niastella</taxon>
    </lineage>
</organism>
<gene>
    <name evidence="1" type="ORF">A4R26_27300</name>
</gene>
<keyword evidence="2" id="KW-1185">Reference proteome</keyword>
<name>A0A1V9F8G6_9BACT</name>
<protein>
    <submittedName>
        <fullName evidence="1">Uncharacterized protein</fullName>
    </submittedName>
</protein>
<dbReference type="EMBL" id="LWBP01000206">
    <property type="protein sequence ID" value="OQP54703.1"/>
    <property type="molecule type" value="Genomic_DNA"/>
</dbReference>
<evidence type="ECO:0000313" key="1">
    <source>
        <dbReference type="EMBL" id="OQP54703.1"/>
    </source>
</evidence>